<feature type="compositionally biased region" description="Basic and acidic residues" evidence="1">
    <location>
        <begin position="15"/>
        <end position="30"/>
    </location>
</feature>
<evidence type="ECO:0000313" key="3">
    <source>
        <dbReference type="EMBL" id="KIJ60716.1"/>
    </source>
</evidence>
<reference evidence="3 4" key="1">
    <citation type="submission" date="2014-04" db="EMBL/GenBank/DDBJ databases">
        <title>Evolutionary Origins and Diversification of the Mycorrhizal Mutualists.</title>
        <authorList>
            <consortium name="DOE Joint Genome Institute"/>
            <consortium name="Mycorrhizal Genomics Consortium"/>
            <person name="Kohler A."/>
            <person name="Kuo A."/>
            <person name="Nagy L.G."/>
            <person name="Floudas D."/>
            <person name="Copeland A."/>
            <person name="Barry K.W."/>
            <person name="Cichocki N."/>
            <person name="Veneault-Fourrey C."/>
            <person name="LaButti K."/>
            <person name="Lindquist E.A."/>
            <person name="Lipzen A."/>
            <person name="Lundell T."/>
            <person name="Morin E."/>
            <person name="Murat C."/>
            <person name="Riley R."/>
            <person name="Ohm R."/>
            <person name="Sun H."/>
            <person name="Tunlid A."/>
            <person name="Henrissat B."/>
            <person name="Grigoriev I.V."/>
            <person name="Hibbett D.S."/>
            <person name="Martin F."/>
        </authorList>
    </citation>
    <scope>NUCLEOTIDE SEQUENCE [LARGE SCALE GENOMIC DNA]</scope>
    <source>
        <strain evidence="3 4">MD-312</strain>
    </source>
</reference>
<proteinExistence type="predicted"/>
<dbReference type="OrthoDB" id="2675583at2759"/>
<feature type="region of interest" description="Disordered" evidence="1">
    <location>
        <begin position="1"/>
        <end position="90"/>
    </location>
</feature>
<organism evidence="3 4">
    <name type="scientific">Hydnomerulius pinastri MD-312</name>
    <dbReference type="NCBI Taxonomy" id="994086"/>
    <lineage>
        <taxon>Eukaryota</taxon>
        <taxon>Fungi</taxon>
        <taxon>Dikarya</taxon>
        <taxon>Basidiomycota</taxon>
        <taxon>Agaricomycotina</taxon>
        <taxon>Agaricomycetes</taxon>
        <taxon>Agaricomycetidae</taxon>
        <taxon>Boletales</taxon>
        <taxon>Boletales incertae sedis</taxon>
        <taxon>Leucogyrophana</taxon>
    </lineage>
</organism>
<protein>
    <submittedName>
        <fullName evidence="3">Unplaced genomic scaffold scaffold_35, whole genome shotgun sequence</fullName>
    </submittedName>
</protein>
<dbReference type="AlphaFoldDB" id="A0A0C9WAV5"/>
<feature type="compositionally biased region" description="Polar residues" evidence="1">
    <location>
        <begin position="50"/>
        <end position="63"/>
    </location>
</feature>
<sequence length="280" mass="31677">MGKLRKNNEVAGNQHGKDINILDKYYEKNRWPNLPQPSDLARMRQKGNVPATQSAATNSVATNESDKDSRPQSKRHSKTRKDTNSADPMQLGFYPPKWKDFLEECKIETCTYTAIHDPWPCRKPALQGFITDAITMTITKWRREECTLFEDLSSWCGEIRKAADQCVRTHYNLSPPNGSVLSKAQTCKFVQHAASTLIQKSAFAHGDKDTKGHTNNFGHPAIQDLLHVFLYSRDTRIGNLHPEEFGRRVPNGTLSLGLTAVSLLCPLHIMLTRIVDLMYP</sequence>
<evidence type="ECO:0000256" key="1">
    <source>
        <dbReference type="SAM" id="MobiDB-lite"/>
    </source>
</evidence>
<gene>
    <name evidence="3" type="ORF">HYDPIDRAFT_31937</name>
</gene>
<evidence type="ECO:0000313" key="4">
    <source>
        <dbReference type="Proteomes" id="UP000053820"/>
    </source>
</evidence>
<dbReference type="Pfam" id="PF20149">
    <property type="entry name" value="DUF6532"/>
    <property type="match status" value="1"/>
</dbReference>
<name>A0A0C9WAV5_9AGAM</name>
<dbReference type="HOGENOM" id="CLU_994199_0_0_1"/>
<dbReference type="InterPro" id="IPR045341">
    <property type="entry name" value="DUF6532"/>
</dbReference>
<dbReference type="Proteomes" id="UP000053820">
    <property type="component" value="Unassembled WGS sequence"/>
</dbReference>
<feature type="domain" description="DUF6532" evidence="2">
    <location>
        <begin position="111"/>
        <end position="262"/>
    </location>
</feature>
<keyword evidence="4" id="KW-1185">Reference proteome</keyword>
<evidence type="ECO:0000259" key="2">
    <source>
        <dbReference type="Pfam" id="PF20149"/>
    </source>
</evidence>
<dbReference type="EMBL" id="KN839869">
    <property type="protein sequence ID" value="KIJ60716.1"/>
    <property type="molecule type" value="Genomic_DNA"/>
</dbReference>
<accession>A0A0C9WAV5</accession>